<sequence length="130" mass="13941">MNKDFKIKEALTLEKMAHGMAVALVVSFKCVALAGPKIAVTDTQEAGVYIVSVSGSEDDTTSLLARWHNKALALCKGGRYRVEPNGQPVVHEKRCSDAVISRSDGLHCLEVDASVFGKVVCDKAPPTVSR</sequence>
<name>A0A5S3UXB1_9GAMM</name>
<dbReference type="RefSeq" id="WP_138538283.1">
    <property type="nucleotide sequence ID" value="NZ_CP045429.1"/>
</dbReference>
<dbReference type="Proteomes" id="UP000305729">
    <property type="component" value="Chromosome 1"/>
</dbReference>
<gene>
    <name evidence="1" type="ORF">CWC22_009405</name>
</gene>
<evidence type="ECO:0000313" key="1">
    <source>
        <dbReference type="EMBL" id="QPB83191.1"/>
    </source>
</evidence>
<dbReference type="EMBL" id="CP045429">
    <property type="protein sequence ID" value="QPB83191.1"/>
    <property type="molecule type" value="Genomic_DNA"/>
</dbReference>
<evidence type="ECO:0000313" key="2">
    <source>
        <dbReference type="Proteomes" id="UP000305729"/>
    </source>
</evidence>
<accession>A0A5S3UXB1</accession>
<proteinExistence type="predicted"/>
<reference evidence="1 2" key="1">
    <citation type="submission" date="2019-10" db="EMBL/GenBank/DDBJ databases">
        <title>Pseudoalteromonas rubra S4059.</title>
        <authorList>
            <person name="Paulsen S."/>
            <person name="Wang X."/>
        </authorList>
    </citation>
    <scope>NUCLEOTIDE SEQUENCE [LARGE SCALE GENOMIC DNA]</scope>
    <source>
        <strain evidence="1 2">S4059</strain>
    </source>
</reference>
<dbReference type="AlphaFoldDB" id="A0A5S3UXB1"/>
<protein>
    <submittedName>
        <fullName evidence="1">Uncharacterized protein</fullName>
    </submittedName>
</protein>
<organism evidence="1 2">
    <name type="scientific">Pseudoalteromonas rubra</name>
    <dbReference type="NCBI Taxonomy" id="43658"/>
    <lineage>
        <taxon>Bacteria</taxon>
        <taxon>Pseudomonadati</taxon>
        <taxon>Pseudomonadota</taxon>
        <taxon>Gammaproteobacteria</taxon>
        <taxon>Alteromonadales</taxon>
        <taxon>Pseudoalteromonadaceae</taxon>
        <taxon>Pseudoalteromonas</taxon>
    </lineage>
</organism>